<dbReference type="EMBL" id="CP115300">
    <property type="protein sequence ID" value="WBO68876.1"/>
    <property type="molecule type" value="Genomic_DNA"/>
</dbReference>
<name>A0ABY7PIN5_9ACTN</name>
<dbReference type="RefSeq" id="WP_270086098.1">
    <property type="nucleotide sequence ID" value="NZ_CP115300.1"/>
</dbReference>
<keyword evidence="2" id="KW-1185">Reference proteome</keyword>
<accession>A0ABY7PIN5</accession>
<proteinExistence type="predicted"/>
<evidence type="ECO:0000313" key="2">
    <source>
        <dbReference type="Proteomes" id="UP001212326"/>
    </source>
</evidence>
<protein>
    <submittedName>
        <fullName evidence="1">Uncharacterized protein</fullName>
    </submittedName>
</protein>
<sequence length="61" mass="6322">MDGAVVGGAAVELVEFLLCSGEADLESFDFAEPALAPRLGDAGNEVVADVDEPCPLGWIWS</sequence>
<dbReference type="Proteomes" id="UP001212326">
    <property type="component" value="Chromosome"/>
</dbReference>
<reference evidence="1 2" key="1">
    <citation type="submission" date="2022-12" db="EMBL/GenBank/DDBJ databases">
        <authorList>
            <person name="Mo P."/>
        </authorList>
    </citation>
    <scope>NUCLEOTIDE SEQUENCE [LARGE SCALE GENOMIC DNA]</scope>
    <source>
        <strain evidence="1 2">HUAS 2-6</strain>
    </source>
</reference>
<organism evidence="1 2">
    <name type="scientific">Streptomyces camelliae</name>
    <dbReference type="NCBI Taxonomy" id="3004093"/>
    <lineage>
        <taxon>Bacteria</taxon>
        <taxon>Bacillati</taxon>
        <taxon>Actinomycetota</taxon>
        <taxon>Actinomycetes</taxon>
        <taxon>Kitasatosporales</taxon>
        <taxon>Streptomycetaceae</taxon>
        <taxon>Streptomyces</taxon>
    </lineage>
</organism>
<gene>
    <name evidence="1" type="ORF">O1G22_41865</name>
</gene>
<evidence type="ECO:0000313" key="1">
    <source>
        <dbReference type="EMBL" id="WBO68876.1"/>
    </source>
</evidence>